<evidence type="ECO:0000259" key="8">
    <source>
        <dbReference type="PROSITE" id="PS50940"/>
    </source>
</evidence>
<protein>
    <submittedName>
        <fullName evidence="10">Proline-rich extensin-like protein EPR1</fullName>
    </submittedName>
</protein>
<feature type="region of interest" description="Disordered" evidence="6">
    <location>
        <begin position="323"/>
        <end position="346"/>
    </location>
</feature>
<keyword evidence="3" id="KW-0677">Repeat</keyword>
<feature type="domain" description="Chitin-binding type-2" evidence="8">
    <location>
        <begin position="562"/>
        <end position="619"/>
    </location>
</feature>
<evidence type="ECO:0000256" key="4">
    <source>
        <dbReference type="ARBA" id="ARBA00023157"/>
    </source>
</evidence>
<dbReference type="SMART" id="SM00494">
    <property type="entry name" value="ChtBD2"/>
    <property type="match status" value="3"/>
</dbReference>
<dbReference type="KEGG" id="tnl:113493002"/>
<dbReference type="AlphaFoldDB" id="A0A7E5VE90"/>
<keyword evidence="5" id="KW-0325">Glycoprotein</keyword>
<feature type="compositionally biased region" description="Polar residues" evidence="6">
    <location>
        <begin position="336"/>
        <end position="346"/>
    </location>
</feature>
<dbReference type="InterPro" id="IPR051940">
    <property type="entry name" value="Chitin_bind-dev_reg"/>
</dbReference>
<dbReference type="GO" id="GO:0005576">
    <property type="term" value="C:extracellular region"/>
    <property type="evidence" value="ECO:0007669"/>
    <property type="project" value="InterPro"/>
</dbReference>
<feature type="domain" description="Chitin-binding type-2" evidence="8">
    <location>
        <begin position="624"/>
        <end position="691"/>
    </location>
</feature>
<dbReference type="RefSeq" id="XP_026726565.1">
    <property type="nucleotide sequence ID" value="XM_026870764.1"/>
</dbReference>
<evidence type="ECO:0000256" key="5">
    <source>
        <dbReference type="ARBA" id="ARBA00023180"/>
    </source>
</evidence>
<keyword evidence="9" id="KW-1185">Reference proteome</keyword>
<proteinExistence type="predicted"/>
<dbReference type="Pfam" id="PF01607">
    <property type="entry name" value="CBM_14"/>
    <property type="match status" value="3"/>
</dbReference>
<keyword evidence="1" id="KW-0147">Chitin-binding</keyword>
<dbReference type="SUPFAM" id="SSF57625">
    <property type="entry name" value="Invertebrate chitin-binding proteins"/>
    <property type="match status" value="3"/>
</dbReference>
<reference evidence="10" key="1">
    <citation type="submission" date="2025-08" db="UniProtKB">
        <authorList>
            <consortium name="RefSeq"/>
        </authorList>
    </citation>
    <scope>IDENTIFICATION</scope>
</reference>
<dbReference type="PANTHER" id="PTHR23301:SF0">
    <property type="entry name" value="CHITIN-BINDING TYPE-2 DOMAIN-CONTAINING PROTEIN-RELATED"/>
    <property type="match status" value="1"/>
</dbReference>
<organism evidence="9 10">
    <name type="scientific">Trichoplusia ni</name>
    <name type="common">Cabbage looper</name>
    <dbReference type="NCBI Taxonomy" id="7111"/>
    <lineage>
        <taxon>Eukaryota</taxon>
        <taxon>Metazoa</taxon>
        <taxon>Ecdysozoa</taxon>
        <taxon>Arthropoda</taxon>
        <taxon>Hexapoda</taxon>
        <taxon>Insecta</taxon>
        <taxon>Pterygota</taxon>
        <taxon>Neoptera</taxon>
        <taxon>Endopterygota</taxon>
        <taxon>Lepidoptera</taxon>
        <taxon>Glossata</taxon>
        <taxon>Ditrysia</taxon>
        <taxon>Noctuoidea</taxon>
        <taxon>Noctuidae</taxon>
        <taxon>Plusiinae</taxon>
        <taxon>Trichoplusia</taxon>
    </lineage>
</organism>
<dbReference type="PROSITE" id="PS50940">
    <property type="entry name" value="CHIT_BIND_II"/>
    <property type="match status" value="3"/>
</dbReference>
<dbReference type="InParanoid" id="A0A7E5VE90"/>
<evidence type="ECO:0000256" key="7">
    <source>
        <dbReference type="SAM" id="SignalP"/>
    </source>
</evidence>
<evidence type="ECO:0000256" key="1">
    <source>
        <dbReference type="ARBA" id="ARBA00022669"/>
    </source>
</evidence>
<dbReference type="Gene3D" id="2.170.140.10">
    <property type="entry name" value="Chitin binding domain"/>
    <property type="match status" value="3"/>
</dbReference>
<evidence type="ECO:0000313" key="9">
    <source>
        <dbReference type="Proteomes" id="UP000322000"/>
    </source>
</evidence>
<feature type="signal peptide" evidence="7">
    <location>
        <begin position="1"/>
        <end position="18"/>
    </location>
</feature>
<name>A0A7E5VE90_TRINI</name>
<dbReference type="PANTHER" id="PTHR23301">
    <property type="entry name" value="CHITIN BINDING PERITROPHIN-A"/>
    <property type="match status" value="1"/>
</dbReference>
<sequence>MSQIKFLVVLSLAVAAFAQVTNNNGIEYDGTSNVRRSPTSPFNYTQPPRVTPALPFTNSAASVTPPTVPFYPSQYPPRYRPVLQPHPIILSSQSPQMVPAPQPTSPPVNVPNTYRPVILNSSLPVAVKPPAQPGVIYEPKIIFVPKITQPETPVTEFHEAATQPPTVTEPPQTPQPEVVLQPVATPQPEIAPQPEIVTPQPEIVTPQPEIVTPQPEIVPLPEPTQQPVVIPETPQPEVLPTPEPFNQPQVIPQPQPTLPPAVMQPVVVRQPAATPQPQPPRQSVTPYQPQWYTPAPVPVNPSNYSVANVSRGTLLPLLPKQQPEREPVYGRPTHPTPTIYNPTPSYATRYPPTQFPTQRPPLVTRVPPTVVTRVPPTVATRLPPVVTRYPTAVVTRQPPTRYPPAVVITPSPTVVPTYPPLVVTSQPTTVKTRYPPTIVTRPYPTVVPTHPPVVVTRPPPVTRVPPTVSTVGTTLAPVYIVTPAPIGPFKMEFQCPERDGFFSVANSCEAYYECKLQGYVPQRRICPNGLYFNPAAKYSNSPCAYPSEVQCSAAGKPNNNPSGSCPAPFGSYAINDGDCSRFIMCQEGLSTIMTCPLGLVFNDQTQVCDWPANVPQCHPAVFKDFSCPAPPVERNGDISDTVYNYRYGSQCKAFISCQRGQPRLLSCDPGLAFDEASQSCIGEELVRNCATPYSAASV</sequence>
<gene>
    <name evidence="10" type="primary">LOC113493002</name>
</gene>
<feature type="chain" id="PRO_5029012914" evidence="7">
    <location>
        <begin position="19"/>
        <end position="698"/>
    </location>
</feature>
<feature type="domain" description="Chitin-binding type-2" evidence="8">
    <location>
        <begin position="492"/>
        <end position="553"/>
    </location>
</feature>
<evidence type="ECO:0000313" key="10">
    <source>
        <dbReference type="RefSeq" id="XP_026726565.1"/>
    </source>
</evidence>
<keyword evidence="4" id="KW-1015">Disulfide bond</keyword>
<dbReference type="OrthoDB" id="6020543at2759"/>
<evidence type="ECO:0000256" key="3">
    <source>
        <dbReference type="ARBA" id="ARBA00022737"/>
    </source>
</evidence>
<evidence type="ECO:0000256" key="2">
    <source>
        <dbReference type="ARBA" id="ARBA00022729"/>
    </source>
</evidence>
<dbReference type="GeneID" id="113493002"/>
<accession>A0A7E5VE90</accession>
<dbReference type="InterPro" id="IPR002557">
    <property type="entry name" value="Chitin-bd_dom"/>
</dbReference>
<dbReference type="InterPro" id="IPR036508">
    <property type="entry name" value="Chitin-bd_dom_sf"/>
</dbReference>
<keyword evidence="2 7" id="KW-0732">Signal</keyword>
<evidence type="ECO:0000256" key="6">
    <source>
        <dbReference type="SAM" id="MobiDB-lite"/>
    </source>
</evidence>
<dbReference type="GO" id="GO:0008061">
    <property type="term" value="F:chitin binding"/>
    <property type="evidence" value="ECO:0007669"/>
    <property type="project" value="UniProtKB-KW"/>
</dbReference>
<dbReference type="Proteomes" id="UP000322000">
    <property type="component" value="Chromosome 4"/>
</dbReference>